<dbReference type="AlphaFoldDB" id="A0A9Q1BU84"/>
<comment type="caution">
    <text evidence="1">The sequence shown here is derived from an EMBL/GenBank/DDBJ whole genome shotgun (WGS) entry which is preliminary data.</text>
</comment>
<protein>
    <submittedName>
        <fullName evidence="1">Uncharacterized protein</fullName>
    </submittedName>
</protein>
<evidence type="ECO:0000313" key="1">
    <source>
        <dbReference type="EMBL" id="KAJ8032768.1"/>
    </source>
</evidence>
<dbReference type="EMBL" id="JAIZAY010000011">
    <property type="protein sequence ID" value="KAJ8032768.1"/>
    <property type="molecule type" value="Genomic_DNA"/>
</dbReference>
<name>A0A9Q1BU84_HOLLE</name>
<accession>A0A9Q1BU84</accession>
<keyword evidence="2" id="KW-1185">Reference proteome</keyword>
<gene>
    <name evidence="1" type="ORF">HOLleu_22814</name>
</gene>
<organism evidence="1 2">
    <name type="scientific">Holothuria leucospilota</name>
    <name type="common">Black long sea cucumber</name>
    <name type="synonym">Mertensiothuria leucospilota</name>
    <dbReference type="NCBI Taxonomy" id="206669"/>
    <lineage>
        <taxon>Eukaryota</taxon>
        <taxon>Metazoa</taxon>
        <taxon>Echinodermata</taxon>
        <taxon>Eleutherozoa</taxon>
        <taxon>Echinozoa</taxon>
        <taxon>Holothuroidea</taxon>
        <taxon>Aspidochirotacea</taxon>
        <taxon>Aspidochirotida</taxon>
        <taxon>Holothuriidae</taxon>
        <taxon>Holothuria</taxon>
    </lineage>
</organism>
<sequence length="51" mass="5842">MDHRHRHYGNDNNTSTQSLYKGCYARQEDTEQSRGVCCILFSKSALPLVPN</sequence>
<reference evidence="1" key="1">
    <citation type="submission" date="2021-10" db="EMBL/GenBank/DDBJ databases">
        <title>Tropical sea cucumber genome reveals ecological adaptation and Cuvierian tubules defense mechanism.</title>
        <authorList>
            <person name="Chen T."/>
        </authorList>
    </citation>
    <scope>NUCLEOTIDE SEQUENCE</scope>
    <source>
        <strain evidence="1">Nanhai2018</strain>
        <tissue evidence="1">Muscle</tissue>
    </source>
</reference>
<proteinExistence type="predicted"/>
<evidence type="ECO:0000313" key="2">
    <source>
        <dbReference type="Proteomes" id="UP001152320"/>
    </source>
</evidence>
<dbReference type="Proteomes" id="UP001152320">
    <property type="component" value="Chromosome 11"/>
</dbReference>